<evidence type="ECO:0000313" key="2">
    <source>
        <dbReference type="EMBL" id="CAG9335261.1"/>
    </source>
</evidence>
<evidence type="ECO:0000313" key="3">
    <source>
        <dbReference type="Proteomes" id="UP001162131"/>
    </source>
</evidence>
<sequence length="605" mass="69848">MDQLKCIIEGCQNHPVYICDCEENNMICIPHLGPHIIPDAFRHHILELYVKPYSRTVISVRSFLENCQEELLFARNTILEKSSFKVAKINEIIPESLKQINGDIKQVKKCLNNLNNLSDIPRNTEDEFYQALLLSGEEAINKIKSSTCKFSDYKSILCNLFTEVDIESIVERQVQEKFDMFLKLSLENANKACKEKVYDLETSLHKYIRTKVKDIEYNFSKKTTENIREIDKIKTTNASFKNKIDEIERKLAEMVKQHSKINTENKKEIDEIKAKISNFNSDLSQNISYIQNLNTTCNQKIDELEKRISEKVGIESDKIKSELNIFVLKGNFFTEINNLSLGISAINKKLDTYETKSQEIENKSKAEICKLNKIITEIEKEVKKKAKVHGERAAVNQTKSKLSSSIKQNSEIDMKKNTLEKSQTMPNLLFSSPREKTSLSSSQMALEINIAAKECSNSKHSVDYHLLECPESHCIDCLKNYINERNGLQRDFYCHHGKKFGNFEVKLIEMEAEKKKNLDLNKFSSPRAVNIAKKLEINTQNFDRNAQTPTVKQIPSYISSERSAIPTRASEKNMYSDYSVLESPRIDMRFQRTPSKKTIMSFKEE</sequence>
<proteinExistence type="predicted"/>
<keyword evidence="1" id="KW-0175">Coiled coil</keyword>
<reference evidence="2" key="1">
    <citation type="submission" date="2021-09" db="EMBL/GenBank/DDBJ databases">
        <authorList>
            <consortium name="AG Swart"/>
            <person name="Singh M."/>
            <person name="Singh A."/>
            <person name="Seah K."/>
            <person name="Emmerich C."/>
        </authorList>
    </citation>
    <scope>NUCLEOTIDE SEQUENCE</scope>
    <source>
        <strain evidence="2">ATCC30299</strain>
    </source>
</reference>
<dbReference type="EMBL" id="CAJZBQ010000062">
    <property type="protein sequence ID" value="CAG9335261.1"/>
    <property type="molecule type" value="Genomic_DNA"/>
</dbReference>
<evidence type="ECO:0000256" key="1">
    <source>
        <dbReference type="SAM" id="Coils"/>
    </source>
</evidence>
<dbReference type="Proteomes" id="UP001162131">
    <property type="component" value="Unassembled WGS sequence"/>
</dbReference>
<gene>
    <name evidence="2" type="ORF">BSTOLATCC_MIC63738</name>
</gene>
<name>A0AAU9KAL6_9CILI</name>
<organism evidence="2 3">
    <name type="scientific">Blepharisma stoltei</name>
    <dbReference type="NCBI Taxonomy" id="1481888"/>
    <lineage>
        <taxon>Eukaryota</taxon>
        <taxon>Sar</taxon>
        <taxon>Alveolata</taxon>
        <taxon>Ciliophora</taxon>
        <taxon>Postciliodesmatophora</taxon>
        <taxon>Heterotrichea</taxon>
        <taxon>Heterotrichida</taxon>
        <taxon>Blepharismidae</taxon>
        <taxon>Blepharisma</taxon>
    </lineage>
</organism>
<keyword evidence="3" id="KW-1185">Reference proteome</keyword>
<dbReference type="AlphaFoldDB" id="A0AAU9KAL6"/>
<protein>
    <submittedName>
        <fullName evidence="2">Uncharacterized protein</fullName>
    </submittedName>
</protein>
<comment type="caution">
    <text evidence="2">The sequence shown here is derived from an EMBL/GenBank/DDBJ whole genome shotgun (WGS) entry which is preliminary data.</text>
</comment>
<accession>A0AAU9KAL6</accession>
<feature type="coiled-coil region" evidence="1">
    <location>
        <begin position="230"/>
        <end position="264"/>
    </location>
</feature>